<reference evidence="2" key="2">
    <citation type="journal article" date="2014" name="ISME J.">
        <title>Microbial stratification in low pH oxic and suboxic macroscopic growths along an acid mine drainage.</title>
        <authorList>
            <person name="Mendez-Garcia C."/>
            <person name="Mesa V."/>
            <person name="Sprenger R.R."/>
            <person name="Richter M."/>
            <person name="Diez M.S."/>
            <person name="Solano J."/>
            <person name="Bargiela R."/>
            <person name="Golyshina O.V."/>
            <person name="Manteca A."/>
            <person name="Ramos J.L."/>
            <person name="Gallego J.R."/>
            <person name="Llorente I."/>
            <person name="Martins Dos Santos V.A."/>
            <person name="Jensen O.N."/>
            <person name="Pelaez A.I."/>
            <person name="Sanchez J."/>
            <person name="Ferrer M."/>
        </authorList>
    </citation>
    <scope>NUCLEOTIDE SEQUENCE</scope>
</reference>
<evidence type="ECO:0000313" key="2">
    <source>
        <dbReference type="EMBL" id="EQD35373.1"/>
    </source>
</evidence>
<name>T0YQG3_9ZZZZ</name>
<feature type="region of interest" description="Disordered" evidence="1">
    <location>
        <begin position="1"/>
        <end position="25"/>
    </location>
</feature>
<protein>
    <submittedName>
        <fullName evidence="2">Uncharacterized protein</fullName>
    </submittedName>
</protein>
<proteinExistence type="predicted"/>
<comment type="caution">
    <text evidence="2">The sequence shown here is derived from an EMBL/GenBank/DDBJ whole genome shotgun (WGS) entry which is preliminary data.</text>
</comment>
<sequence length="111" mass="11682">MGQTFTRAFPGQFDQAQGSEPVDRDAGAVPCQGFAKLLENGLLVFFQVHVDEIDDDDSPQIAQAQLTGNGMSGFEVGLENGFIEVTVPHEASGIDVDGGHGFGLVDDQVSA</sequence>
<organism evidence="2">
    <name type="scientific">mine drainage metagenome</name>
    <dbReference type="NCBI Taxonomy" id="410659"/>
    <lineage>
        <taxon>unclassified sequences</taxon>
        <taxon>metagenomes</taxon>
        <taxon>ecological metagenomes</taxon>
    </lineage>
</organism>
<dbReference type="EMBL" id="AUZX01013510">
    <property type="protein sequence ID" value="EQD35373.1"/>
    <property type="molecule type" value="Genomic_DNA"/>
</dbReference>
<gene>
    <name evidence="2" type="ORF">B1A_18321</name>
</gene>
<dbReference type="AlphaFoldDB" id="T0YQG3"/>
<evidence type="ECO:0000256" key="1">
    <source>
        <dbReference type="SAM" id="MobiDB-lite"/>
    </source>
</evidence>
<reference evidence="2" key="1">
    <citation type="submission" date="2013-08" db="EMBL/GenBank/DDBJ databases">
        <authorList>
            <person name="Mendez C."/>
            <person name="Richter M."/>
            <person name="Ferrer M."/>
            <person name="Sanchez J."/>
        </authorList>
    </citation>
    <scope>NUCLEOTIDE SEQUENCE</scope>
</reference>
<accession>T0YQG3</accession>